<feature type="region of interest" description="Disordered" evidence="5">
    <location>
        <begin position="94"/>
        <end position="119"/>
    </location>
</feature>
<feature type="region of interest" description="Disordered" evidence="5">
    <location>
        <begin position="33"/>
        <end position="72"/>
    </location>
</feature>
<dbReference type="InterPro" id="IPR051321">
    <property type="entry name" value="PHA/PHB_synthase"/>
</dbReference>
<feature type="compositionally biased region" description="Polar residues" evidence="5">
    <location>
        <begin position="94"/>
        <end position="106"/>
    </location>
</feature>
<keyword evidence="3 7" id="KW-0808">Transferase</keyword>
<keyword evidence="8" id="KW-1185">Reference proteome</keyword>
<dbReference type="PANTHER" id="PTHR36837:SF5">
    <property type="entry name" value="POLY-3-HYDROXYBUTYRATE SYNTHASE"/>
    <property type="match status" value="1"/>
</dbReference>
<dbReference type="GO" id="GO:0005737">
    <property type="term" value="C:cytoplasm"/>
    <property type="evidence" value="ECO:0007669"/>
    <property type="project" value="UniProtKB-SubCell"/>
</dbReference>
<dbReference type="GO" id="GO:0042619">
    <property type="term" value="P:poly-hydroxybutyrate biosynthetic process"/>
    <property type="evidence" value="ECO:0007669"/>
    <property type="project" value="InterPro"/>
</dbReference>
<evidence type="ECO:0000313" key="8">
    <source>
        <dbReference type="Proteomes" id="UP000242886"/>
    </source>
</evidence>
<comment type="subcellular location">
    <subcellularLocation>
        <location evidence="1">Cytoplasm</location>
    </subcellularLocation>
</comment>
<reference evidence="7" key="1">
    <citation type="submission" date="2017-03" db="EMBL/GenBank/DDBJ databases">
        <authorList>
            <consortium name="AG Boll"/>
        </authorList>
    </citation>
    <scope>NUCLEOTIDE SEQUENCE [LARGE SCALE GENOMIC DNA]</scope>
    <source>
        <strain evidence="7">Chol</strain>
    </source>
</reference>
<evidence type="ECO:0000256" key="5">
    <source>
        <dbReference type="SAM" id="MobiDB-lite"/>
    </source>
</evidence>
<dbReference type="PANTHER" id="PTHR36837">
    <property type="entry name" value="POLY(3-HYDROXYALKANOATE) POLYMERASE SUBUNIT PHAC"/>
    <property type="match status" value="1"/>
</dbReference>
<dbReference type="Gene3D" id="3.40.50.1820">
    <property type="entry name" value="alpha/beta hydrolase"/>
    <property type="match status" value="1"/>
</dbReference>
<dbReference type="EC" id="2.3.1.-" evidence="7"/>
<dbReference type="InterPro" id="IPR029058">
    <property type="entry name" value="AB_hydrolase_fold"/>
</dbReference>
<sequence>MSAGPDLPSQAMQTMFQAGQSWAQGFAQWLAAVQAQAQSQPQSQSQSTTAQAAASASPTSKSDPAQAAAQHGALQQLQQAFMARHMALWQAQINRSSDKNAASSTPDAALPRPQPGDRRFSAAEWANSPIHDYFRQSYLLNAEYVGRLVELLPAADTKARERMRFMARQYVDALAPSNFAATNPEFIETALASQGESINAGIRNLLADIEKGHISLSDETAFEVGRNLAITPGAVVFENEVMQLIQYAPLSDVVGTRPLVIVPPCINKYYILDLQPENSLVRHAIEQGNTVFMVSWRNPQAAQGHLGWDDYVEQGVLRALAVAAAICGVEQVNALGFCVGGTLLSTALAVARARGETPVTSLTLLTTLLDFADPGELGLFIDQASVAAREASIGKGGLMKGSELAAVFSSLRANDLIWQYVVSNYLKGGKPPAFDLLYWNADSTNLPGPFAVWYLRNMYLENRLRSPGRLTVCGEKVDLRKVDMPVFLYASREDHIVPWQAGYRSRALLGGRSTFVMGASGHIAGVINPPAKNRRSYWVGEYAGKDAERWLAGATEQRGSWWPTWTAWLQAFAGKPRKARVRLGSVTYKALEPAPGRYVREKAS</sequence>
<keyword evidence="2" id="KW-0963">Cytoplasm</keyword>
<dbReference type="EMBL" id="LT837803">
    <property type="protein sequence ID" value="SMB29126.1"/>
    <property type="molecule type" value="Genomic_DNA"/>
</dbReference>
<protein>
    <submittedName>
        <fullName evidence="7">Poly-beta-hydroxybutyrate polymerase</fullName>
        <ecNumber evidence="7">2.3.1.-</ecNumber>
    </submittedName>
</protein>
<proteinExistence type="predicted"/>
<dbReference type="InterPro" id="IPR010963">
    <property type="entry name" value="PHA_synth_I"/>
</dbReference>
<dbReference type="AlphaFoldDB" id="A0A7Z7MW96"/>
<evidence type="ECO:0000256" key="1">
    <source>
        <dbReference type="ARBA" id="ARBA00004496"/>
    </source>
</evidence>
<gene>
    <name evidence="7" type="primary">phbC</name>
    <name evidence="7" type="ORF">SDENCHOL_20766</name>
</gene>
<evidence type="ECO:0000256" key="3">
    <source>
        <dbReference type="ARBA" id="ARBA00022679"/>
    </source>
</evidence>
<feature type="domain" description="Poly-beta-hydroxybutyrate polymerase N-terminal" evidence="6">
    <location>
        <begin position="117"/>
        <end position="283"/>
    </location>
</feature>
<name>A0A7Z7MW96_9PROT</name>
<dbReference type="NCBIfam" id="TIGR01838">
    <property type="entry name" value="PHA_synth_I"/>
    <property type="match status" value="1"/>
</dbReference>
<evidence type="ECO:0000256" key="2">
    <source>
        <dbReference type="ARBA" id="ARBA00022490"/>
    </source>
</evidence>
<accession>A0A7Z7MW96</accession>
<dbReference type="RefSeq" id="WP_236707690.1">
    <property type="nucleotide sequence ID" value="NZ_LFZK01000001.1"/>
</dbReference>
<dbReference type="Proteomes" id="UP000242886">
    <property type="component" value="Chromosome SDENCHOL"/>
</dbReference>
<evidence type="ECO:0000256" key="4">
    <source>
        <dbReference type="ARBA" id="ARBA00023315"/>
    </source>
</evidence>
<dbReference type="InterPro" id="IPR010941">
    <property type="entry name" value="PhaC_N"/>
</dbReference>
<keyword evidence="4 7" id="KW-0012">Acyltransferase</keyword>
<evidence type="ECO:0000259" key="6">
    <source>
        <dbReference type="Pfam" id="PF07167"/>
    </source>
</evidence>
<organism evidence="7 8">
    <name type="scientific">Sterolibacterium denitrificans</name>
    <dbReference type="NCBI Taxonomy" id="157592"/>
    <lineage>
        <taxon>Bacteria</taxon>
        <taxon>Pseudomonadati</taxon>
        <taxon>Pseudomonadota</taxon>
        <taxon>Betaproteobacteria</taxon>
        <taxon>Nitrosomonadales</taxon>
        <taxon>Sterolibacteriaceae</taxon>
        <taxon>Sterolibacterium</taxon>
    </lineage>
</organism>
<evidence type="ECO:0000313" key="7">
    <source>
        <dbReference type="EMBL" id="SMB29126.1"/>
    </source>
</evidence>
<dbReference type="Pfam" id="PF07167">
    <property type="entry name" value="PhaC_N"/>
    <property type="match status" value="1"/>
</dbReference>
<dbReference type="SUPFAM" id="SSF53474">
    <property type="entry name" value="alpha/beta-Hydrolases"/>
    <property type="match status" value="1"/>
</dbReference>
<dbReference type="GO" id="GO:0016746">
    <property type="term" value="F:acyltransferase activity"/>
    <property type="evidence" value="ECO:0007669"/>
    <property type="project" value="UniProtKB-KW"/>
</dbReference>